<evidence type="ECO:0000313" key="5">
    <source>
        <dbReference type="WBParaSite" id="TTAC_0000520101-mRNA-1"/>
    </source>
</evidence>
<dbReference type="WBParaSite" id="TTAC_0000520101-mRNA-1">
    <property type="protein sequence ID" value="TTAC_0000520101-mRNA-1"/>
    <property type="gene ID" value="TTAC_0000520101"/>
</dbReference>
<accession>A0A0R3WWR1</accession>
<keyword evidence="2" id="KW-0812">Transmembrane</keyword>
<keyword evidence="2" id="KW-0472">Membrane</keyword>
<evidence type="ECO:0000256" key="1">
    <source>
        <dbReference type="SAM" id="MobiDB-lite"/>
    </source>
</evidence>
<dbReference type="AlphaFoldDB" id="A0A0R3WWR1"/>
<organism evidence="5">
    <name type="scientific">Hydatigena taeniaeformis</name>
    <name type="common">Feline tapeworm</name>
    <name type="synonym">Taenia taeniaeformis</name>
    <dbReference type="NCBI Taxonomy" id="6205"/>
    <lineage>
        <taxon>Eukaryota</taxon>
        <taxon>Metazoa</taxon>
        <taxon>Spiralia</taxon>
        <taxon>Lophotrochozoa</taxon>
        <taxon>Platyhelminthes</taxon>
        <taxon>Cestoda</taxon>
        <taxon>Eucestoda</taxon>
        <taxon>Cyclophyllidea</taxon>
        <taxon>Taeniidae</taxon>
        <taxon>Hydatigera</taxon>
    </lineage>
</organism>
<dbReference type="Proteomes" id="UP000274429">
    <property type="component" value="Unassembled WGS sequence"/>
</dbReference>
<evidence type="ECO:0000256" key="2">
    <source>
        <dbReference type="SAM" id="Phobius"/>
    </source>
</evidence>
<feature type="transmembrane region" description="Helical" evidence="2">
    <location>
        <begin position="44"/>
        <end position="61"/>
    </location>
</feature>
<gene>
    <name evidence="3" type="ORF">TTAC_LOCUS5185</name>
</gene>
<feature type="region of interest" description="Disordered" evidence="1">
    <location>
        <begin position="1"/>
        <end position="30"/>
    </location>
</feature>
<feature type="compositionally biased region" description="Polar residues" evidence="1">
    <location>
        <begin position="1"/>
        <end position="15"/>
    </location>
</feature>
<evidence type="ECO:0000313" key="3">
    <source>
        <dbReference type="EMBL" id="VDM26422.1"/>
    </source>
</evidence>
<name>A0A0R3WWR1_HYDTA</name>
<keyword evidence="2" id="KW-1133">Transmembrane helix</keyword>
<keyword evidence="4" id="KW-1185">Reference proteome</keyword>
<reference evidence="5" key="1">
    <citation type="submission" date="2017-02" db="UniProtKB">
        <authorList>
            <consortium name="WormBaseParasite"/>
        </authorList>
    </citation>
    <scope>IDENTIFICATION</scope>
</reference>
<reference evidence="3 4" key="2">
    <citation type="submission" date="2018-11" db="EMBL/GenBank/DDBJ databases">
        <authorList>
            <consortium name="Pathogen Informatics"/>
        </authorList>
    </citation>
    <scope>NUCLEOTIDE SEQUENCE [LARGE SCALE GENOMIC DNA]</scope>
</reference>
<protein>
    <submittedName>
        <fullName evidence="5">Transmembrane protein</fullName>
    </submittedName>
</protein>
<evidence type="ECO:0000313" key="4">
    <source>
        <dbReference type="Proteomes" id="UP000274429"/>
    </source>
</evidence>
<feature type="transmembrane region" description="Helical" evidence="2">
    <location>
        <begin position="73"/>
        <end position="90"/>
    </location>
</feature>
<sequence length="115" mass="12915">MSEGANSPTCTNTHVIYNGSRDTPRAATRASGQFRDYHPPENEMLPLPILILLILFRNVILPTIRLILKSSPLVHFVLSLCSLLVLHHLFPRTANKPNGRCYRGGNAFYIQPYGE</sequence>
<dbReference type="EMBL" id="UYWX01006505">
    <property type="protein sequence ID" value="VDM26422.1"/>
    <property type="molecule type" value="Genomic_DNA"/>
</dbReference>
<proteinExistence type="predicted"/>